<dbReference type="EMBL" id="KK198753">
    <property type="protein sequence ID" value="KCW90329.1"/>
    <property type="molecule type" value="Genomic_DNA"/>
</dbReference>
<evidence type="ECO:0000313" key="1">
    <source>
        <dbReference type="EMBL" id="KCW90329.1"/>
    </source>
</evidence>
<gene>
    <name evidence="1" type="ORF">EUGRSUZ_A02471</name>
</gene>
<dbReference type="Gramene" id="KCW90329">
    <property type="protein sequence ID" value="KCW90329"/>
    <property type="gene ID" value="EUGRSUZ_A02471"/>
</dbReference>
<name>A0A059DIQ4_EUCGR</name>
<accession>A0A059DIQ4</accession>
<protein>
    <submittedName>
        <fullName evidence="1">Uncharacterized protein</fullName>
    </submittedName>
</protein>
<dbReference type="AlphaFoldDB" id="A0A059DIQ4"/>
<proteinExistence type="predicted"/>
<organism evidence="1">
    <name type="scientific">Eucalyptus grandis</name>
    <name type="common">Flooded gum</name>
    <dbReference type="NCBI Taxonomy" id="71139"/>
    <lineage>
        <taxon>Eukaryota</taxon>
        <taxon>Viridiplantae</taxon>
        <taxon>Streptophyta</taxon>
        <taxon>Embryophyta</taxon>
        <taxon>Tracheophyta</taxon>
        <taxon>Spermatophyta</taxon>
        <taxon>Magnoliopsida</taxon>
        <taxon>eudicotyledons</taxon>
        <taxon>Gunneridae</taxon>
        <taxon>Pentapetalae</taxon>
        <taxon>rosids</taxon>
        <taxon>malvids</taxon>
        <taxon>Myrtales</taxon>
        <taxon>Myrtaceae</taxon>
        <taxon>Myrtoideae</taxon>
        <taxon>Eucalypteae</taxon>
        <taxon>Eucalyptus</taxon>
    </lineage>
</organism>
<dbReference type="InParanoid" id="A0A059DIQ4"/>
<sequence length="80" mass="8614">MTTSMSERNQNDCCSHRSTSPITRINATNTCPVISLSLSLCACMLSKVKQNGIQSRQGCGFDVARNDPIAFIADLAFQGS</sequence>
<reference evidence="1" key="1">
    <citation type="submission" date="2013-07" db="EMBL/GenBank/DDBJ databases">
        <title>The genome of Eucalyptus grandis.</title>
        <authorList>
            <person name="Schmutz J."/>
            <person name="Hayes R."/>
            <person name="Myburg A."/>
            <person name="Tuskan G."/>
            <person name="Grattapaglia D."/>
            <person name="Rokhsar D.S."/>
        </authorList>
    </citation>
    <scope>NUCLEOTIDE SEQUENCE</scope>
    <source>
        <tissue evidence="1">Leaf extractions</tissue>
    </source>
</reference>